<dbReference type="InterPro" id="IPR003710">
    <property type="entry name" value="ApbA"/>
</dbReference>
<evidence type="ECO:0000259" key="12">
    <source>
        <dbReference type="Pfam" id="PF02558"/>
    </source>
</evidence>
<evidence type="ECO:0000256" key="6">
    <source>
        <dbReference type="ARBA" id="ARBA00022655"/>
    </source>
</evidence>
<comment type="caution">
    <text evidence="14">The sequence shown here is derived from an EMBL/GenBank/DDBJ whole genome shotgun (WGS) entry which is preliminary data.</text>
</comment>
<dbReference type="Pfam" id="PF08546">
    <property type="entry name" value="ApbA_C"/>
    <property type="match status" value="1"/>
</dbReference>
<evidence type="ECO:0000313" key="15">
    <source>
        <dbReference type="Proteomes" id="UP000238836"/>
    </source>
</evidence>
<comment type="catalytic activity">
    <reaction evidence="10 11">
        <text>(R)-pantoate + NADP(+) = 2-dehydropantoate + NADPH + H(+)</text>
        <dbReference type="Rhea" id="RHEA:16233"/>
        <dbReference type="ChEBI" id="CHEBI:11561"/>
        <dbReference type="ChEBI" id="CHEBI:15378"/>
        <dbReference type="ChEBI" id="CHEBI:15980"/>
        <dbReference type="ChEBI" id="CHEBI:57783"/>
        <dbReference type="ChEBI" id="CHEBI:58349"/>
        <dbReference type="EC" id="1.1.1.169"/>
    </reaction>
</comment>
<dbReference type="Pfam" id="PF02558">
    <property type="entry name" value="ApbA"/>
    <property type="match status" value="1"/>
</dbReference>
<dbReference type="InterPro" id="IPR013328">
    <property type="entry name" value="6PGD_dom2"/>
</dbReference>
<feature type="domain" description="Ketopantoate reductase C-terminal" evidence="13">
    <location>
        <begin position="178"/>
        <end position="301"/>
    </location>
</feature>
<feature type="domain" description="Ketopantoate reductase N-terminal" evidence="12">
    <location>
        <begin position="4"/>
        <end position="153"/>
    </location>
</feature>
<organism evidence="14 15">
    <name type="scientific">Laceyella sediminis</name>
    <dbReference type="NCBI Taxonomy" id="573074"/>
    <lineage>
        <taxon>Bacteria</taxon>
        <taxon>Bacillati</taxon>
        <taxon>Bacillota</taxon>
        <taxon>Bacilli</taxon>
        <taxon>Bacillales</taxon>
        <taxon>Thermoactinomycetaceae</taxon>
        <taxon>Laceyella</taxon>
    </lineage>
</organism>
<evidence type="ECO:0000256" key="4">
    <source>
        <dbReference type="ARBA" id="ARBA00013014"/>
    </source>
</evidence>
<dbReference type="Proteomes" id="UP000238836">
    <property type="component" value="Unassembled WGS sequence"/>
</dbReference>
<comment type="function">
    <text evidence="1 11">Catalyzes the NADPH-dependent reduction of ketopantoate into pantoic acid.</text>
</comment>
<evidence type="ECO:0000256" key="2">
    <source>
        <dbReference type="ARBA" id="ARBA00004994"/>
    </source>
</evidence>
<dbReference type="Gene3D" id="3.40.50.720">
    <property type="entry name" value="NAD(P)-binding Rossmann-like Domain"/>
    <property type="match status" value="1"/>
</dbReference>
<dbReference type="RefSeq" id="WP_181352744.1">
    <property type="nucleotide sequence ID" value="NZ_PVTZ01000001.1"/>
</dbReference>
<evidence type="ECO:0000256" key="1">
    <source>
        <dbReference type="ARBA" id="ARBA00002919"/>
    </source>
</evidence>
<evidence type="ECO:0000256" key="3">
    <source>
        <dbReference type="ARBA" id="ARBA00007870"/>
    </source>
</evidence>
<sequence length="306" mass="33420">METAIIGGGALGLLWGARLARAGFPVTMIVRTQSQAATIKKMGITVQSLSSGEWTVPAEACASSSLPAGKADSVFVMVKQMDLPAVTPLIAALAHEETQVLFWQNGWGHGEIVKKLSAQSCTYLAVTTEGALRLGVNQVAHTGNGETWVGPYPDSRREPHPALERLWQLEQKIAWDPDILVRIWEKLAVNCVINPLTALEDVPNGEVGHPRFEQMKRAIIEETVRVARAEGVRLDPAAVKERVERVIRLTARNHSSMLQDIKRGRKTEIAHINGAVAELGAKWGIPTPVNAELMRRVQDKEAQIGC</sequence>
<dbReference type="InterPro" id="IPR050838">
    <property type="entry name" value="Ketopantoate_reductase"/>
</dbReference>
<dbReference type="SUPFAM" id="SSF51735">
    <property type="entry name" value="NAD(P)-binding Rossmann-fold domains"/>
    <property type="match status" value="1"/>
</dbReference>
<dbReference type="Gene3D" id="1.10.1040.10">
    <property type="entry name" value="N-(1-d-carboxylethyl)-l-norvaline Dehydrogenase, domain 2"/>
    <property type="match status" value="1"/>
</dbReference>
<dbReference type="InterPro" id="IPR013752">
    <property type="entry name" value="KPA_reductase"/>
</dbReference>
<dbReference type="EC" id="1.1.1.169" evidence="4 11"/>
<comment type="pathway">
    <text evidence="2 11">Cofactor biosynthesis; (R)-pantothenate biosynthesis; (R)-pantoate from 3-methyl-2-oxobutanoate: step 2/2.</text>
</comment>
<evidence type="ECO:0000313" key="14">
    <source>
        <dbReference type="EMBL" id="PRZ16993.1"/>
    </source>
</evidence>
<keyword evidence="15" id="KW-1185">Reference proteome</keyword>
<dbReference type="NCBIfam" id="TIGR00745">
    <property type="entry name" value="apbA_panE"/>
    <property type="match status" value="1"/>
</dbReference>
<evidence type="ECO:0000256" key="11">
    <source>
        <dbReference type="RuleBase" id="RU362068"/>
    </source>
</evidence>
<dbReference type="PANTHER" id="PTHR43765:SF2">
    <property type="entry name" value="2-DEHYDROPANTOATE 2-REDUCTASE"/>
    <property type="match status" value="1"/>
</dbReference>
<keyword evidence="8 11" id="KW-0560">Oxidoreductase</keyword>
<name>A0ABX5ESQ9_9BACL</name>
<dbReference type="EMBL" id="PVTZ01000001">
    <property type="protein sequence ID" value="PRZ16993.1"/>
    <property type="molecule type" value="Genomic_DNA"/>
</dbReference>
<dbReference type="SUPFAM" id="SSF48179">
    <property type="entry name" value="6-phosphogluconate dehydrogenase C-terminal domain-like"/>
    <property type="match status" value="1"/>
</dbReference>
<dbReference type="InterPro" id="IPR008927">
    <property type="entry name" value="6-PGluconate_DH-like_C_sf"/>
</dbReference>
<dbReference type="PANTHER" id="PTHR43765">
    <property type="entry name" value="2-DEHYDROPANTOATE 2-REDUCTASE-RELATED"/>
    <property type="match status" value="1"/>
</dbReference>
<keyword evidence="7 11" id="KW-0521">NADP</keyword>
<gene>
    <name evidence="14" type="ORF">CLV36_10180</name>
</gene>
<dbReference type="InterPro" id="IPR013332">
    <property type="entry name" value="KPR_N"/>
</dbReference>
<evidence type="ECO:0000256" key="5">
    <source>
        <dbReference type="ARBA" id="ARBA00019465"/>
    </source>
</evidence>
<keyword evidence="6 11" id="KW-0566">Pantothenate biosynthesis</keyword>
<dbReference type="InterPro" id="IPR036291">
    <property type="entry name" value="NAD(P)-bd_dom_sf"/>
</dbReference>
<accession>A0ABX5ESQ9</accession>
<evidence type="ECO:0000256" key="10">
    <source>
        <dbReference type="ARBA" id="ARBA00048793"/>
    </source>
</evidence>
<evidence type="ECO:0000256" key="8">
    <source>
        <dbReference type="ARBA" id="ARBA00023002"/>
    </source>
</evidence>
<comment type="similarity">
    <text evidence="3 11">Belongs to the ketopantoate reductase family.</text>
</comment>
<evidence type="ECO:0000256" key="9">
    <source>
        <dbReference type="ARBA" id="ARBA00032024"/>
    </source>
</evidence>
<protein>
    <recommendedName>
        <fullName evidence="5 11">2-dehydropantoate 2-reductase</fullName>
        <ecNumber evidence="4 11">1.1.1.169</ecNumber>
    </recommendedName>
    <alternativeName>
        <fullName evidence="9 11">Ketopantoate reductase</fullName>
    </alternativeName>
</protein>
<reference evidence="14 15" key="1">
    <citation type="submission" date="2018-03" db="EMBL/GenBank/DDBJ databases">
        <title>Genomic Encyclopedia of Archaeal and Bacterial Type Strains, Phase II (KMG-II): from individual species to whole genera.</title>
        <authorList>
            <person name="Goeker M."/>
        </authorList>
    </citation>
    <scope>NUCLEOTIDE SEQUENCE [LARGE SCALE GENOMIC DNA]</scope>
    <source>
        <strain evidence="14 15">RHA1</strain>
    </source>
</reference>
<proteinExistence type="inferred from homology"/>
<evidence type="ECO:0000256" key="7">
    <source>
        <dbReference type="ARBA" id="ARBA00022857"/>
    </source>
</evidence>
<evidence type="ECO:0000259" key="13">
    <source>
        <dbReference type="Pfam" id="PF08546"/>
    </source>
</evidence>